<comment type="caution">
    <text evidence="4">The sequence shown here is derived from an EMBL/GenBank/DDBJ whole genome shotgun (WGS) entry which is preliminary data.</text>
</comment>
<dbReference type="PANTHER" id="PTHR43751:SF6">
    <property type="entry name" value="N-ACETYLGALACTOSAMINE-6-O-SULFATASE"/>
    <property type="match status" value="1"/>
</dbReference>
<evidence type="ECO:0000259" key="3">
    <source>
        <dbReference type="Pfam" id="PF00884"/>
    </source>
</evidence>
<dbReference type="Pfam" id="PF00884">
    <property type="entry name" value="Sulfatase"/>
    <property type="match status" value="1"/>
</dbReference>
<gene>
    <name evidence="4" type="ORF">V8G58_10350</name>
</gene>
<keyword evidence="5" id="KW-1185">Reference proteome</keyword>
<evidence type="ECO:0000256" key="2">
    <source>
        <dbReference type="ARBA" id="ARBA00022801"/>
    </source>
</evidence>
<feature type="domain" description="Sulfatase N-terminal" evidence="3">
    <location>
        <begin position="33"/>
        <end position="402"/>
    </location>
</feature>
<dbReference type="CDD" id="cd16143">
    <property type="entry name" value="ARS_like"/>
    <property type="match status" value="1"/>
</dbReference>
<dbReference type="InterPro" id="IPR052701">
    <property type="entry name" value="GAG_Ulvan_Degrading_Sulfatases"/>
</dbReference>
<dbReference type="PROSITE" id="PS00149">
    <property type="entry name" value="SULFATASE_2"/>
    <property type="match status" value="1"/>
</dbReference>
<dbReference type="SUPFAM" id="SSF53649">
    <property type="entry name" value="Alkaline phosphatase-like"/>
    <property type="match status" value="1"/>
</dbReference>
<dbReference type="Gene3D" id="3.40.720.10">
    <property type="entry name" value="Alkaline Phosphatase, subunit A"/>
    <property type="match status" value="1"/>
</dbReference>
<dbReference type="PANTHER" id="PTHR43751">
    <property type="entry name" value="SULFATASE"/>
    <property type="match status" value="1"/>
</dbReference>
<comment type="similarity">
    <text evidence="1">Belongs to the sulfatase family.</text>
</comment>
<dbReference type="InterPro" id="IPR024607">
    <property type="entry name" value="Sulfatase_CS"/>
</dbReference>
<proteinExistence type="inferred from homology"/>
<organism evidence="4 5">
    <name type="scientific">Gaetbulibacter aestuarii</name>
    <dbReference type="NCBI Taxonomy" id="1502358"/>
    <lineage>
        <taxon>Bacteria</taxon>
        <taxon>Pseudomonadati</taxon>
        <taxon>Bacteroidota</taxon>
        <taxon>Flavobacteriia</taxon>
        <taxon>Flavobacteriales</taxon>
        <taxon>Flavobacteriaceae</taxon>
        <taxon>Gaetbulibacter</taxon>
    </lineage>
</organism>
<dbReference type="Gene3D" id="3.30.1120.10">
    <property type="match status" value="1"/>
</dbReference>
<accession>A0ABW7N2N0</accession>
<dbReference type="PROSITE" id="PS51257">
    <property type="entry name" value="PROKAR_LIPOPROTEIN"/>
    <property type="match status" value="1"/>
</dbReference>
<dbReference type="InterPro" id="IPR000917">
    <property type="entry name" value="Sulfatase_N"/>
</dbReference>
<keyword evidence="2" id="KW-0378">Hydrolase</keyword>
<name>A0ABW7N2N0_9FLAO</name>
<evidence type="ECO:0000313" key="5">
    <source>
        <dbReference type="Proteomes" id="UP001610100"/>
    </source>
</evidence>
<dbReference type="PROSITE" id="PS00523">
    <property type="entry name" value="SULFATASE_1"/>
    <property type="match status" value="1"/>
</dbReference>
<evidence type="ECO:0000313" key="4">
    <source>
        <dbReference type="EMBL" id="MFH6772333.1"/>
    </source>
</evidence>
<protein>
    <submittedName>
        <fullName evidence="4">Arylsulfatase</fullName>
    </submittedName>
</protein>
<reference evidence="4 5" key="1">
    <citation type="submission" date="2024-02" db="EMBL/GenBank/DDBJ databases">
        <title>A Gaetbulibacter species isolated from tidal flats and genomic insights of their niches.</title>
        <authorList>
            <person name="Ye Y."/>
        </authorList>
    </citation>
    <scope>NUCLEOTIDE SEQUENCE [LARGE SCALE GENOMIC DNA]</scope>
    <source>
        <strain evidence="4 5">KYW382</strain>
    </source>
</reference>
<evidence type="ECO:0000256" key="1">
    <source>
        <dbReference type="ARBA" id="ARBA00008779"/>
    </source>
</evidence>
<sequence>MKKVLIFSFTLLAFLSCKKQTENKPLATEISKPNIIIFYVDDLGYGDLGCYGATDVKTPHVDRLANNGIRFTDAHSSAATCTPSRYSMLTGVYAFRKNAAILPGDAPLLIPTDTYTLPKMLKNAGYATGVVGKWHLGLGNGNVDWNTDVKPGPLEIGFDYSFLIPATPDRVPTAYLENHNIINLSADDSLKISYTEPFENEPTGLKNPELLRFQADEEHSEAIVDSVSRMGYQTGGKSAMWTDEDFPNILIGKAKDFIEDHKSEPFFLYFSFTDIHVPRLPNKKFQGKTNMGNRGDAIVQMDWITGAIMEELERLHIDKNTLIIFSSDNGPILNDGYEDGAVELLGDHKPGGPYSGGKYSALEAATRVPMITYWPDQIKNPGVSDALISQIDYFASLAALLGQPLTSKEAIDSQNLLPAIVDASQPGRKMLLEESFTLGLRKGSFKYIQPMGKNASPGWMTRKKVALGFKKVPQLYDLSNDKAETHNVAQTYPELVKEMQADLDSIKSIK</sequence>
<dbReference type="EMBL" id="JBAWKB010000003">
    <property type="protein sequence ID" value="MFH6772333.1"/>
    <property type="molecule type" value="Genomic_DNA"/>
</dbReference>
<dbReference type="Proteomes" id="UP001610100">
    <property type="component" value="Unassembled WGS sequence"/>
</dbReference>
<dbReference type="InterPro" id="IPR017850">
    <property type="entry name" value="Alkaline_phosphatase_core_sf"/>
</dbReference>
<dbReference type="RefSeq" id="WP_344737746.1">
    <property type="nucleotide sequence ID" value="NZ_BAABAY010000001.1"/>
</dbReference>